<evidence type="ECO:0000313" key="9">
    <source>
        <dbReference type="Proteomes" id="UP000244855"/>
    </source>
</evidence>
<dbReference type="Pfam" id="PF08659">
    <property type="entry name" value="KR"/>
    <property type="match status" value="1"/>
</dbReference>
<feature type="domain" description="Carrier" evidence="6">
    <location>
        <begin position="2012"/>
        <end position="2087"/>
    </location>
</feature>
<dbReference type="Pfam" id="PF00550">
    <property type="entry name" value="PP-binding"/>
    <property type="match status" value="2"/>
</dbReference>
<dbReference type="Pfam" id="PF22621">
    <property type="entry name" value="CurL-like_PKS_C"/>
    <property type="match status" value="1"/>
</dbReference>
<dbReference type="GO" id="GO:0031177">
    <property type="term" value="F:phosphopantetheine binding"/>
    <property type="evidence" value="ECO:0007669"/>
    <property type="project" value="InterPro"/>
</dbReference>
<dbReference type="InterPro" id="IPR050091">
    <property type="entry name" value="PKS_NRPS_Biosynth_Enz"/>
</dbReference>
<dbReference type="InterPro" id="IPR025110">
    <property type="entry name" value="AMP-bd_C"/>
</dbReference>
<keyword evidence="9" id="KW-1185">Reference proteome</keyword>
<evidence type="ECO:0000313" key="8">
    <source>
        <dbReference type="EMBL" id="PVI03268.1"/>
    </source>
</evidence>
<dbReference type="SUPFAM" id="SSF55048">
    <property type="entry name" value="Probable ACP-binding domain of malonyl-CoA ACP transacylase"/>
    <property type="match status" value="1"/>
</dbReference>
<dbReference type="Pfam" id="PF07993">
    <property type="entry name" value="NAD_binding_4"/>
    <property type="match status" value="1"/>
</dbReference>
<evidence type="ECO:0000259" key="6">
    <source>
        <dbReference type="PROSITE" id="PS50075"/>
    </source>
</evidence>
<dbReference type="InterPro" id="IPR009081">
    <property type="entry name" value="PP-bd_ACP"/>
</dbReference>
<dbReference type="SUPFAM" id="SSF51735">
    <property type="entry name" value="NAD(P)-binding Rossmann-fold domains"/>
    <property type="match status" value="3"/>
</dbReference>
<comment type="similarity">
    <text evidence="5">Belongs to the NRP synthetase family.</text>
</comment>
<dbReference type="SUPFAM" id="SSF56801">
    <property type="entry name" value="Acetyl-CoA synthetase-like"/>
    <property type="match status" value="1"/>
</dbReference>
<dbReference type="STRING" id="97972.A0A2V1DY34"/>
<proteinExistence type="inferred from homology"/>
<dbReference type="InterPro" id="IPR020845">
    <property type="entry name" value="AMP-binding_CS"/>
</dbReference>
<dbReference type="InterPro" id="IPR013120">
    <property type="entry name" value="FAR_NAD-bd"/>
</dbReference>
<name>A0A2V1DY34_9PLEO</name>
<dbReference type="FunFam" id="3.40.47.10:FF:000019">
    <property type="entry name" value="Polyketide synthase type I"/>
    <property type="match status" value="1"/>
</dbReference>
<dbReference type="PANTHER" id="PTHR43775">
    <property type="entry name" value="FATTY ACID SYNTHASE"/>
    <property type="match status" value="1"/>
</dbReference>
<evidence type="ECO:0000256" key="3">
    <source>
        <dbReference type="ARBA" id="ARBA00022598"/>
    </source>
</evidence>
<keyword evidence="1" id="KW-0596">Phosphopantetheine</keyword>
<dbReference type="PROSITE" id="PS50075">
    <property type="entry name" value="CARRIER"/>
    <property type="match status" value="2"/>
</dbReference>
<dbReference type="SMART" id="SM00825">
    <property type="entry name" value="PKS_KS"/>
    <property type="match status" value="1"/>
</dbReference>
<dbReference type="CDD" id="cd08956">
    <property type="entry name" value="KR_3_FAS_SDR_x"/>
    <property type="match status" value="1"/>
</dbReference>
<dbReference type="GO" id="GO:0004312">
    <property type="term" value="F:fatty acid synthase activity"/>
    <property type="evidence" value="ECO:0007669"/>
    <property type="project" value="TreeGrafter"/>
</dbReference>
<dbReference type="Gene3D" id="3.30.70.3290">
    <property type="match status" value="1"/>
</dbReference>
<dbReference type="InterPro" id="IPR016039">
    <property type="entry name" value="Thiolase-like"/>
</dbReference>
<organism evidence="8 9">
    <name type="scientific">Periconia macrospinosa</name>
    <dbReference type="NCBI Taxonomy" id="97972"/>
    <lineage>
        <taxon>Eukaryota</taxon>
        <taxon>Fungi</taxon>
        <taxon>Dikarya</taxon>
        <taxon>Ascomycota</taxon>
        <taxon>Pezizomycotina</taxon>
        <taxon>Dothideomycetes</taxon>
        <taxon>Pleosporomycetidae</taxon>
        <taxon>Pleosporales</taxon>
        <taxon>Massarineae</taxon>
        <taxon>Periconiaceae</taxon>
        <taxon>Periconia</taxon>
    </lineage>
</organism>
<dbReference type="InterPro" id="IPR010071">
    <property type="entry name" value="AA_adenyl_dom"/>
</dbReference>
<dbReference type="InterPro" id="IPR001227">
    <property type="entry name" value="Ac_transferase_dom_sf"/>
</dbReference>
<dbReference type="Pfam" id="PF00698">
    <property type="entry name" value="Acyl_transf_1"/>
    <property type="match status" value="1"/>
</dbReference>
<feature type="domain" description="Ketosynthase family 3 (KS3)" evidence="7">
    <location>
        <begin position="626"/>
        <end position="1050"/>
    </location>
</feature>
<evidence type="ECO:0000256" key="4">
    <source>
        <dbReference type="ARBA" id="ARBA00022679"/>
    </source>
</evidence>
<dbReference type="SMART" id="SM00827">
    <property type="entry name" value="PKS_AT"/>
    <property type="match status" value="1"/>
</dbReference>
<dbReference type="SUPFAM" id="SSF47336">
    <property type="entry name" value="ACP-like"/>
    <property type="match status" value="2"/>
</dbReference>
<dbReference type="EMBL" id="KZ805333">
    <property type="protein sequence ID" value="PVI03268.1"/>
    <property type="molecule type" value="Genomic_DNA"/>
</dbReference>
<dbReference type="GO" id="GO:0016874">
    <property type="term" value="F:ligase activity"/>
    <property type="evidence" value="ECO:0007669"/>
    <property type="project" value="UniProtKB-KW"/>
</dbReference>
<dbReference type="Gene3D" id="3.30.300.30">
    <property type="match status" value="1"/>
</dbReference>
<dbReference type="SMART" id="SM00822">
    <property type="entry name" value="PKS_KR"/>
    <property type="match status" value="1"/>
</dbReference>
<dbReference type="InterPro" id="IPR014031">
    <property type="entry name" value="Ketoacyl_synth_C"/>
</dbReference>
<dbReference type="FunFam" id="3.40.50.980:FF:000001">
    <property type="entry name" value="Non-ribosomal peptide synthetase"/>
    <property type="match status" value="1"/>
</dbReference>
<dbReference type="Gene3D" id="3.40.50.720">
    <property type="entry name" value="NAD(P)-binding Rossmann-like Domain"/>
    <property type="match status" value="2"/>
</dbReference>
<evidence type="ECO:0000256" key="2">
    <source>
        <dbReference type="ARBA" id="ARBA00022553"/>
    </source>
</evidence>
<dbReference type="Gene3D" id="3.40.366.10">
    <property type="entry name" value="Malonyl-Coenzyme A Acyl Carrier Protein, domain 2"/>
    <property type="match status" value="1"/>
</dbReference>
<dbReference type="InterPro" id="IPR057326">
    <property type="entry name" value="KR_dom"/>
</dbReference>
<dbReference type="Gene3D" id="2.30.38.10">
    <property type="entry name" value="Luciferase, Domain 3"/>
    <property type="match status" value="1"/>
</dbReference>
<dbReference type="InterPro" id="IPR013968">
    <property type="entry name" value="PKS_KR"/>
</dbReference>
<dbReference type="InterPro" id="IPR045851">
    <property type="entry name" value="AMP-bd_C_sf"/>
</dbReference>
<dbReference type="Proteomes" id="UP000244855">
    <property type="component" value="Unassembled WGS sequence"/>
</dbReference>
<dbReference type="SMART" id="SM00823">
    <property type="entry name" value="PKS_PP"/>
    <property type="match status" value="2"/>
</dbReference>
<dbReference type="NCBIfam" id="TIGR01733">
    <property type="entry name" value="AA-adenyl-dom"/>
    <property type="match status" value="1"/>
</dbReference>
<dbReference type="PROSITE" id="PS00012">
    <property type="entry name" value="PHOSPHOPANTETHEINE"/>
    <property type="match status" value="1"/>
</dbReference>
<dbReference type="Gene3D" id="3.40.47.10">
    <property type="match status" value="1"/>
</dbReference>
<dbReference type="OrthoDB" id="5334845at2759"/>
<dbReference type="SUPFAM" id="SSF53901">
    <property type="entry name" value="Thiolase-like"/>
    <property type="match status" value="1"/>
</dbReference>
<dbReference type="InterPro" id="IPR016036">
    <property type="entry name" value="Malonyl_transacylase_ACP-bd"/>
</dbReference>
<dbReference type="Pfam" id="PF00109">
    <property type="entry name" value="ketoacyl-synt"/>
    <property type="match status" value="1"/>
</dbReference>
<evidence type="ECO:0000256" key="1">
    <source>
        <dbReference type="ARBA" id="ARBA00022450"/>
    </source>
</evidence>
<evidence type="ECO:0000256" key="5">
    <source>
        <dbReference type="ARBA" id="ARBA00029454"/>
    </source>
</evidence>
<accession>A0A2V1DY34</accession>
<dbReference type="Pfam" id="PF02801">
    <property type="entry name" value="Ketoacyl-synt_C"/>
    <property type="match status" value="1"/>
</dbReference>
<dbReference type="InterPro" id="IPR006162">
    <property type="entry name" value="Ppantetheine_attach_site"/>
</dbReference>
<dbReference type="InterPro" id="IPR014030">
    <property type="entry name" value="Ketoacyl_synth_N"/>
</dbReference>
<dbReference type="Pfam" id="PF00501">
    <property type="entry name" value="AMP-binding"/>
    <property type="match status" value="1"/>
</dbReference>
<dbReference type="InterPro" id="IPR014043">
    <property type="entry name" value="Acyl_transferase_dom"/>
</dbReference>
<gene>
    <name evidence="8" type="ORF">DM02DRAFT_698167</name>
</gene>
<dbReference type="InterPro" id="IPR016035">
    <property type="entry name" value="Acyl_Trfase/lysoPLipase"/>
</dbReference>
<evidence type="ECO:0000259" key="7">
    <source>
        <dbReference type="PROSITE" id="PS52004"/>
    </source>
</evidence>
<keyword evidence="2" id="KW-0597">Phosphoprotein</keyword>
<feature type="domain" description="Carrier" evidence="6">
    <location>
        <begin position="531"/>
        <end position="606"/>
    </location>
</feature>
<reference evidence="8 9" key="1">
    <citation type="journal article" date="2018" name="Sci. Rep.">
        <title>Comparative genomics provides insights into the lifestyle and reveals functional heterogeneity of dark septate endophytic fungi.</title>
        <authorList>
            <person name="Knapp D.G."/>
            <person name="Nemeth J.B."/>
            <person name="Barry K."/>
            <person name="Hainaut M."/>
            <person name="Henrissat B."/>
            <person name="Johnson J."/>
            <person name="Kuo A."/>
            <person name="Lim J.H.P."/>
            <person name="Lipzen A."/>
            <person name="Nolan M."/>
            <person name="Ohm R.A."/>
            <person name="Tamas L."/>
            <person name="Grigoriev I.V."/>
            <person name="Spatafora J.W."/>
            <person name="Nagy L.G."/>
            <person name="Kovacs G.M."/>
        </authorList>
    </citation>
    <scope>NUCLEOTIDE SEQUENCE [LARGE SCALE GENOMIC DNA]</scope>
    <source>
        <strain evidence="8 9">DSE2036</strain>
    </source>
</reference>
<sequence length="2491" mass="272141">MAQNAKEGNLSDEEYQQLVEKFNAKENVDFLGKRLDHLFERIAGKLPDHIALIHNDCSISYKELNSSANILARAFRQRGLNQGDVVGLAVSRSIDLIVVIIAVLKLGAAYVSIDPCFPAQRIKHMIENASPKFLLLDGQPTEGLACWRELFLDIREVKNCVALNESNLNVDFHHTDLAYVIYTSGSTGRPKGVEISHGAAANFLTSLRKHEPGCGERDRLLAITTISFDMSVLELYLPILSGAVLVIANASAVKDPHEILSLIKAHEVTILQATPATWTMLLDSGWKGSPRLSKILCGGEPLSRRLADRLLASADSVWNVYGPSETTYGSIGRVGKDDIVVGNPMVNGKIYLLGDDLRPVPVGCEGEVYIGGASVSNGYRNQPELTRSRFLENPYHGGIFFRTGDLARFIAYGKLQVIGRLDGIVKVRGYRIDVGDVEAALTDHPFVSAAAVINRDDRLVAYCVARDSTSHSSTALDNILRPWVAERLPSYMVPTIFVLLAALPLSPNQKVDRKALPDPFDATQSHELFTMPTSVVEIEIRKIWSNILGHDQFGIDESFFHIGGDSVRIIRVQKALKETFHRFVPTPMLFEHFTIKALSCHLTGTPDGNANIEQTQSFAEESNNLKEGIAVVSMACRLPGNVMTPEELWDVLRNGEETVTAVPKYRWDADSIYDAEPGTDGKSYCRKGGFLNSLDSFDAAFFGISPREARVMSPEQHLMLELCWEAFERAGYTTTDIDGSATGVFLGVSKSGATRTQAPIDLLGHSITGTAEATMSGRISYTFNLHGPNLTIDTACSSSLVATHLACNSLRQGECDMAIVGGVSLLLTPDIHIEFSKLGGISTDGSCKAFSDDSNGTLFSEGAVTVVLKRVSDAMRDGDTIHAVLRGTAVSHGGRSVSLTAPNGPAQKSLIQNALTRSALNPEDIQYIEAHGTATRLGDPIEAAALANVFRPTSFLRNPLLLGSAKSNFGHTQAAAGLVGLLKVALSMQNNMLPKTINVKKPTLAIDWKISNLKLVLENEPWIQKADRTRRAGVSAFGIGGTIAHIVVEEFGTLKQNGNGIGSGCPTQLPFLLSAHSTSALQEQVLKFHSYMEYGMGGSQRLDDIAYSLATSRTHFPKRVSVLAKDEEQLMRSLRSISYSSFDLHNPDEFEQTNITMLFAGQGSQRLGMGKDLYDSFPTFRSSIDLIIAEFSDLEHSIQDVMWSDAGSYKASLLDRTDYAQPALFALQVSLWRLWHSWGVKPACLLGHSVGEYTVAHVSGILSLDDACRLVLARGRLMQAVTRKGKMLAVETDGDGAREAIRTMNLPGKVQIAAYNTPTQTVISGDADAIDLLGDHFKTRCIRTKVLDTSHAFHSHHMDDMMGSFKAVLESAQFFPQTIPIISSMTGNLAVNGELQSSEYWIEQTRRPVKMNDAFQTLRDSGAMIFLEIGSDSTLCALGATCLDDSPPTQSSLWLSSLKEDTEEGSAIMQSASQLHIRNVSVDWSAIYEPFRCKKVVLPTYAFQRKNQRPNQEQNDSELNGNGCNRNVQSIGTREMMFEINWRPISFSKPSNAISWAIMCPSEDTDWTERVQIDLSRVGIKATLISKLDEADALDGVLCLWDSSADVVNMAHQFTIEGLSQLQEIIRANMSIPVVWSTRHAISTGYGDEPVRIGAAPLLGLMRSARNEHPDLHLIFIDIDEVTSLNAFHTALVQTNATDIAIRDGRLLEPHLERTSSETISENPRKRKLFKDRGAVLITGGLGYIGSLVAERLASSYGFIDLVLLCRRGMNAPNARDIIARLAKLGAKATIVAGDVSDSKNLACVLEMFTRERPLRGIVHAAGVVDSGTLLALTPEKCVSTLVPKVQGLYNLHQQTQGMKLETFVMFSSISGVMGLPGLANYAAANSFVDMLAYQRHAQGLPATSLAYGPWGGDGMINTLGSTTLSHLSQLGMDLITPETGLDLFEQAADSGVPLRIPAILDTNRLKTYYESQGGVPPFLRSLLRPQKDVHSVETISLKDVLFNAPPDSHAGIALRAVQAITARILGHNRADDLDASRSLRESGVDSLAAVLLRNSLAKLTGISLPANITLHYPNLKSLSDYLLSMMTNQAEKPNVNAMGVLGTCVDIESIKRGILDPTIQFRNMPQDVQDRSEQPKTAFVTGATGFFGAFMVHQFLKNRTQVRCLTRSHSASEAQDRVIQTLTQYGLWKPKYTSLLYSFPGDLSQPFFGLSKPLFDDLANDVDCILHSGALVDWMRPLEDYTGPNILGTHEMLRLASIGRPKAVHFISTISTLPIHLGYGLFESDKEYGYGTSKYVAEKLVAAARFRGAKASTYRLPFVAAAIGNGQFRRDRGDFLNNLVVGGLEMGAFPVIETDMSSVLPVDYLCRTIAAIIKEDSDPTGKDYDFVNAQASTFEQFFRAISVASGGESMLTFEEWYRKALLYAEKYPQSCAARTIPILDGHTNGTAGNVMKGTIVSGHVLGSDDFPCPGLDKAYVQKYLQCILASKLLG</sequence>
<dbReference type="PROSITE" id="PS00455">
    <property type="entry name" value="AMP_BINDING"/>
    <property type="match status" value="1"/>
</dbReference>
<dbReference type="InterPro" id="IPR000873">
    <property type="entry name" value="AMP-dep_synth/lig_dom"/>
</dbReference>
<protein>
    <submittedName>
        <fullName evidence="8">Polyketide synthase</fullName>
    </submittedName>
</protein>
<dbReference type="Pfam" id="PF13193">
    <property type="entry name" value="AMP-binding_C"/>
    <property type="match status" value="1"/>
</dbReference>
<dbReference type="PROSITE" id="PS52004">
    <property type="entry name" value="KS3_2"/>
    <property type="match status" value="1"/>
</dbReference>
<dbReference type="PANTHER" id="PTHR43775:SF51">
    <property type="entry name" value="INACTIVE PHENOLPHTHIOCEROL SYNTHESIS POLYKETIDE SYNTHASE TYPE I PKS1-RELATED"/>
    <property type="match status" value="1"/>
</dbReference>
<dbReference type="InterPro" id="IPR020806">
    <property type="entry name" value="PKS_PP-bd"/>
</dbReference>
<dbReference type="Gene3D" id="1.10.1200.10">
    <property type="entry name" value="ACP-like"/>
    <property type="match status" value="2"/>
</dbReference>
<dbReference type="InterPro" id="IPR036736">
    <property type="entry name" value="ACP-like_sf"/>
</dbReference>
<dbReference type="SUPFAM" id="SSF52151">
    <property type="entry name" value="FabD/lysophospholipase-like"/>
    <property type="match status" value="1"/>
</dbReference>
<dbReference type="CDD" id="cd00833">
    <property type="entry name" value="PKS"/>
    <property type="match status" value="1"/>
</dbReference>
<keyword evidence="3" id="KW-0436">Ligase</keyword>
<dbReference type="Gene3D" id="3.40.50.980">
    <property type="match status" value="2"/>
</dbReference>
<dbReference type="InterPro" id="IPR020841">
    <property type="entry name" value="PKS_Beta-ketoAc_synthase_dom"/>
</dbReference>
<dbReference type="InterPro" id="IPR036291">
    <property type="entry name" value="NAD(P)-bd_dom_sf"/>
</dbReference>
<keyword evidence="4" id="KW-0808">Transferase</keyword>
<dbReference type="GO" id="GO:0006633">
    <property type="term" value="P:fatty acid biosynthetic process"/>
    <property type="evidence" value="ECO:0007669"/>
    <property type="project" value="TreeGrafter"/>
</dbReference>
<dbReference type="GO" id="GO:0044550">
    <property type="term" value="P:secondary metabolite biosynthetic process"/>
    <property type="evidence" value="ECO:0007669"/>
    <property type="project" value="UniProtKB-ARBA"/>
</dbReference>